<dbReference type="InterPro" id="IPR007809">
    <property type="entry name" value="FlgN-like"/>
</dbReference>
<evidence type="ECO:0000256" key="1">
    <source>
        <dbReference type="ARBA" id="ARBA00002397"/>
    </source>
</evidence>
<dbReference type="Gene3D" id="1.20.58.300">
    <property type="entry name" value="FlgN-like"/>
    <property type="match status" value="1"/>
</dbReference>
<comment type="caution">
    <text evidence="6">The sequence shown here is derived from an EMBL/GenBank/DDBJ whole genome shotgun (WGS) entry which is preliminary data.</text>
</comment>
<comment type="similarity">
    <text evidence="2">Belongs to the FlgN family.</text>
</comment>
<evidence type="ECO:0000313" key="6">
    <source>
        <dbReference type="EMBL" id="TKB47267.1"/>
    </source>
</evidence>
<comment type="function">
    <text evidence="1">Required for the efficient initiation of filament assembly.</text>
</comment>
<keyword evidence="4" id="KW-0175">Coiled coil</keyword>
<evidence type="ECO:0000256" key="2">
    <source>
        <dbReference type="ARBA" id="ARBA00007703"/>
    </source>
</evidence>
<dbReference type="Pfam" id="PF05130">
    <property type="entry name" value="FlgN"/>
    <property type="match status" value="1"/>
</dbReference>
<feature type="coiled-coil region" evidence="4">
    <location>
        <begin position="10"/>
        <end position="59"/>
    </location>
</feature>
<dbReference type="EMBL" id="SWCI01000015">
    <property type="protein sequence ID" value="TKB47267.1"/>
    <property type="molecule type" value="Genomic_DNA"/>
</dbReference>
<gene>
    <name evidence="6" type="ORF">FCL40_16320</name>
</gene>
<evidence type="ECO:0000256" key="5">
    <source>
        <dbReference type="SAM" id="MobiDB-lite"/>
    </source>
</evidence>
<keyword evidence="6" id="KW-0966">Cell projection</keyword>
<dbReference type="InterPro" id="IPR036679">
    <property type="entry name" value="FlgN-like_sf"/>
</dbReference>
<evidence type="ECO:0000256" key="4">
    <source>
        <dbReference type="SAM" id="Coils"/>
    </source>
</evidence>
<keyword evidence="6" id="KW-0282">Flagellum</keyword>
<organism evidence="6 7">
    <name type="scientific">Ferrimonas sediminicola</name>
    <dbReference type="NCBI Taxonomy" id="2569538"/>
    <lineage>
        <taxon>Bacteria</taxon>
        <taxon>Pseudomonadati</taxon>
        <taxon>Pseudomonadota</taxon>
        <taxon>Gammaproteobacteria</taxon>
        <taxon>Alteromonadales</taxon>
        <taxon>Ferrimonadaceae</taxon>
        <taxon>Ferrimonas</taxon>
    </lineage>
</organism>
<accession>A0A4U1B9P8</accession>
<sequence>MSNGALSPLIDAQLGRLQALQDLLEQETQALLERDAETIESLLKQKLRALEELNQADQALANHPELTTLKADEAAMAGVDRCRQRLTLCKERNQHNSQLAEQYLASLGRLQQILNATRNPNAMTYNQEGTTTTGGRLGKAIKA</sequence>
<dbReference type="OrthoDB" id="6401309at2"/>
<evidence type="ECO:0000313" key="7">
    <source>
        <dbReference type="Proteomes" id="UP000305674"/>
    </source>
</evidence>
<dbReference type="AlphaFoldDB" id="A0A4U1B9P8"/>
<keyword evidence="7" id="KW-1185">Reference proteome</keyword>
<keyword evidence="3" id="KW-1005">Bacterial flagellum biogenesis</keyword>
<name>A0A4U1B9P8_9GAMM</name>
<feature type="compositionally biased region" description="Polar residues" evidence="5">
    <location>
        <begin position="122"/>
        <end position="134"/>
    </location>
</feature>
<reference evidence="6 7" key="1">
    <citation type="submission" date="2019-04" db="EMBL/GenBank/DDBJ databases">
        <authorList>
            <person name="Hwang J.C."/>
        </authorList>
    </citation>
    <scope>NUCLEOTIDE SEQUENCE [LARGE SCALE GENOMIC DNA]</scope>
    <source>
        <strain evidence="6 7">IMCC35001</strain>
    </source>
</reference>
<protein>
    <submittedName>
        <fullName evidence="6">Flagellar protein FlgN</fullName>
    </submittedName>
</protein>
<dbReference type="RefSeq" id="WP_136854371.1">
    <property type="nucleotide sequence ID" value="NZ_SWCI01000015.1"/>
</dbReference>
<keyword evidence="6" id="KW-0969">Cilium</keyword>
<dbReference type="GO" id="GO:0044780">
    <property type="term" value="P:bacterial-type flagellum assembly"/>
    <property type="evidence" value="ECO:0007669"/>
    <property type="project" value="InterPro"/>
</dbReference>
<feature type="region of interest" description="Disordered" evidence="5">
    <location>
        <begin position="122"/>
        <end position="143"/>
    </location>
</feature>
<dbReference type="SUPFAM" id="SSF140566">
    <property type="entry name" value="FlgN-like"/>
    <property type="match status" value="1"/>
</dbReference>
<evidence type="ECO:0000256" key="3">
    <source>
        <dbReference type="ARBA" id="ARBA00022795"/>
    </source>
</evidence>
<dbReference type="Proteomes" id="UP000305674">
    <property type="component" value="Unassembled WGS sequence"/>
</dbReference>
<proteinExistence type="inferred from homology"/>